<dbReference type="AlphaFoldDB" id="A0A2R6P1X5"/>
<dbReference type="STRING" id="98765.A0A2R6P1X5"/>
<dbReference type="OrthoDB" id="3358956at2759"/>
<reference evidence="2 3" key="1">
    <citation type="submission" date="2018-02" db="EMBL/GenBank/DDBJ databases">
        <title>Genome sequence of the basidiomycete white-rot fungus Phlebia centrifuga.</title>
        <authorList>
            <person name="Granchi Z."/>
            <person name="Peng M."/>
            <person name="de Vries R.P."/>
            <person name="Hilden K."/>
            <person name="Makela M.R."/>
            <person name="Grigoriev I."/>
            <person name="Riley R."/>
        </authorList>
    </citation>
    <scope>NUCLEOTIDE SEQUENCE [LARGE SCALE GENOMIC DNA]</scope>
    <source>
        <strain evidence="2 3">FBCC195</strain>
    </source>
</reference>
<evidence type="ECO:0000313" key="2">
    <source>
        <dbReference type="EMBL" id="PSR83865.1"/>
    </source>
</evidence>
<feature type="compositionally biased region" description="Polar residues" evidence="1">
    <location>
        <begin position="412"/>
        <end position="424"/>
    </location>
</feature>
<name>A0A2R6P1X5_9APHY</name>
<organism evidence="2 3">
    <name type="scientific">Hermanssonia centrifuga</name>
    <dbReference type="NCBI Taxonomy" id="98765"/>
    <lineage>
        <taxon>Eukaryota</taxon>
        <taxon>Fungi</taxon>
        <taxon>Dikarya</taxon>
        <taxon>Basidiomycota</taxon>
        <taxon>Agaricomycotina</taxon>
        <taxon>Agaricomycetes</taxon>
        <taxon>Polyporales</taxon>
        <taxon>Meruliaceae</taxon>
        <taxon>Hermanssonia</taxon>
    </lineage>
</organism>
<sequence length="504" mass="55574">MANPIVDRLVKLCKTEETFIKARALWKTAELKTGPGSGYSIGDAAVGLPAICAFIASQQLRNNDVKEIVAQSASCLNAKSWKTTLRTVRNALAATSTPRDAEVSQASYEGLICEYKLPDQDFLLPFFSEVERTISHSGQLRGIPNNTVTIAVFYWGCGRLNIRELKGVKGAALQKSYKVPREDMRLVYDIIESTCDVIARDVKQKFRERQEKRTIRSGGNAAGGFAGPTPMSTPSKSPPKSPTKSALRSGSSLASSPTKTPTNKRKVAFTSATSDAGDGLYRDYDGDEAVEATPSKRQKFSSPTRQSSDFTAFQKALATPTRSVFPPSAPAASTSKTTLELLLLQSATSQNTDSEHASTNYIDHEDDSQDLGDVLEKSTDGPLTEPEDEASTDTDEPNPFTPRPSRQAVQLIATTSNHKQNVDTPKQRTHGAMTSEKDMEDDEHVVHRKRCRPVLLGLNQWGLRDPRVKKQWELAERWKKNMVERRGHPFERMRLLALEGQAES</sequence>
<protein>
    <submittedName>
        <fullName evidence="2">Uncharacterized protein</fullName>
    </submittedName>
</protein>
<comment type="caution">
    <text evidence="2">The sequence shown here is derived from an EMBL/GenBank/DDBJ whole genome shotgun (WGS) entry which is preliminary data.</text>
</comment>
<feature type="compositionally biased region" description="Low complexity" evidence="1">
    <location>
        <begin position="242"/>
        <end position="256"/>
    </location>
</feature>
<evidence type="ECO:0000256" key="1">
    <source>
        <dbReference type="SAM" id="MobiDB-lite"/>
    </source>
</evidence>
<feature type="region of interest" description="Disordered" evidence="1">
    <location>
        <begin position="347"/>
        <end position="446"/>
    </location>
</feature>
<dbReference type="EMBL" id="MLYV02000550">
    <property type="protein sequence ID" value="PSR83865.1"/>
    <property type="molecule type" value="Genomic_DNA"/>
</dbReference>
<feature type="region of interest" description="Disordered" evidence="1">
    <location>
        <begin position="206"/>
        <end position="284"/>
    </location>
</feature>
<dbReference type="Proteomes" id="UP000186601">
    <property type="component" value="Unassembled WGS sequence"/>
</dbReference>
<gene>
    <name evidence="2" type="ORF">PHLCEN_2v5574</name>
</gene>
<proteinExistence type="predicted"/>
<feature type="compositionally biased region" description="Acidic residues" evidence="1">
    <location>
        <begin position="385"/>
        <end position="396"/>
    </location>
</feature>
<evidence type="ECO:0000313" key="3">
    <source>
        <dbReference type="Proteomes" id="UP000186601"/>
    </source>
</evidence>
<accession>A0A2R6P1X5</accession>
<keyword evidence="3" id="KW-1185">Reference proteome</keyword>